<dbReference type="InterPro" id="IPR029068">
    <property type="entry name" value="Glyas_Bleomycin-R_OHBP_Dase"/>
</dbReference>
<proteinExistence type="predicted"/>
<evidence type="ECO:0000313" key="3">
    <source>
        <dbReference type="Proteomes" id="UP000655044"/>
    </source>
</evidence>
<dbReference type="InterPro" id="IPR004360">
    <property type="entry name" value="Glyas_Fos-R_dOase_dom"/>
</dbReference>
<sequence length="128" mass="13591">MINTVAWFEIATDDPKAAEEFYGGLFGWTFSVDEDSAKGGMDYRLIDYPGADGPKGGVYGNGGRFPNHGVFSVVVADTAATCEHAEKLGGEVVFKLLDNPHGPDFAYIRDVSGNLFGVFTPPNLPAGA</sequence>
<name>A0A8J3S135_PLARO</name>
<dbReference type="Pfam" id="PF00903">
    <property type="entry name" value="Glyoxalase"/>
    <property type="match status" value="1"/>
</dbReference>
<evidence type="ECO:0000313" key="2">
    <source>
        <dbReference type="EMBL" id="GIH85088.1"/>
    </source>
</evidence>
<dbReference type="PANTHER" id="PTHR33993:SF14">
    <property type="entry name" value="GB|AAF24581.1"/>
    <property type="match status" value="1"/>
</dbReference>
<dbReference type="PROSITE" id="PS51819">
    <property type="entry name" value="VOC"/>
    <property type="match status" value="1"/>
</dbReference>
<reference evidence="2" key="1">
    <citation type="submission" date="2021-01" db="EMBL/GenBank/DDBJ databases">
        <title>Whole genome shotgun sequence of Planobispora rosea NBRC 15558.</title>
        <authorList>
            <person name="Komaki H."/>
            <person name="Tamura T."/>
        </authorList>
    </citation>
    <scope>NUCLEOTIDE SEQUENCE</scope>
    <source>
        <strain evidence="2">NBRC 15558</strain>
    </source>
</reference>
<dbReference type="SUPFAM" id="SSF54593">
    <property type="entry name" value="Glyoxalase/Bleomycin resistance protein/Dihydroxybiphenyl dioxygenase"/>
    <property type="match status" value="1"/>
</dbReference>
<dbReference type="AlphaFoldDB" id="A0A8J3S135"/>
<organism evidence="2 3">
    <name type="scientific">Planobispora rosea</name>
    <dbReference type="NCBI Taxonomy" id="35762"/>
    <lineage>
        <taxon>Bacteria</taxon>
        <taxon>Bacillati</taxon>
        <taxon>Actinomycetota</taxon>
        <taxon>Actinomycetes</taxon>
        <taxon>Streptosporangiales</taxon>
        <taxon>Streptosporangiaceae</taxon>
        <taxon>Planobispora</taxon>
    </lineage>
</organism>
<dbReference type="Gene3D" id="3.10.180.10">
    <property type="entry name" value="2,3-Dihydroxybiphenyl 1,2-Dioxygenase, domain 1"/>
    <property type="match status" value="1"/>
</dbReference>
<protein>
    <submittedName>
        <fullName evidence="2">Glyoxalase</fullName>
    </submittedName>
</protein>
<feature type="domain" description="VOC" evidence="1">
    <location>
        <begin position="4"/>
        <end position="121"/>
    </location>
</feature>
<comment type="caution">
    <text evidence="2">The sequence shown here is derived from an EMBL/GenBank/DDBJ whole genome shotgun (WGS) entry which is preliminary data.</text>
</comment>
<dbReference type="InterPro" id="IPR052164">
    <property type="entry name" value="Anthracycline_SecMetBiosynth"/>
</dbReference>
<accession>A0A8J3S135</accession>
<dbReference type="Proteomes" id="UP000655044">
    <property type="component" value="Unassembled WGS sequence"/>
</dbReference>
<keyword evidence="3" id="KW-1185">Reference proteome</keyword>
<gene>
    <name evidence="2" type="ORF">Pro02_34960</name>
</gene>
<evidence type="ECO:0000259" key="1">
    <source>
        <dbReference type="PROSITE" id="PS51819"/>
    </source>
</evidence>
<dbReference type="RefSeq" id="WP_189242232.1">
    <property type="nucleotide sequence ID" value="NZ_BMQP01000011.1"/>
</dbReference>
<dbReference type="EMBL" id="BOOI01000031">
    <property type="protein sequence ID" value="GIH85088.1"/>
    <property type="molecule type" value="Genomic_DNA"/>
</dbReference>
<dbReference type="PANTHER" id="PTHR33993">
    <property type="entry name" value="GLYOXALASE-RELATED"/>
    <property type="match status" value="1"/>
</dbReference>
<dbReference type="InterPro" id="IPR037523">
    <property type="entry name" value="VOC_core"/>
</dbReference>